<dbReference type="Gene3D" id="1.10.10.10">
    <property type="entry name" value="Winged helix-like DNA-binding domain superfamily/Winged helix DNA-binding domain"/>
    <property type="match status" value="1"/>
</dbReference>
<dbReference type="InterPro" id="IPR036388">
    <property type="entry name" value="WH-like_DNA-bd_sf"/>
</dbReference>
<proteinExistence type="inferred from homology"/>
<keyword evidence="4" id="KW-1185">Reference proteome</keyword>
<dbReference type="InterPro" id="IPR000600">
    <property type="entry name" value="ROK"/>
</dbReference>
<name>A0ABU8RNJ1_9ACTN</name>
<comment type="caution">
    <text evidence="3">The sequence shown here is derived from an EMBL/GenBank/DDBJ whole genome shotgun (WGS) entry which is preliminary data.</text>
</comment>
<evidence type="ECO:0000313" key="3">
    <source>
        <dbReference type="EMBL" id="MEJ5946677.1"/>
    </source>
</evidence>
<organism evidence="3 4">
    <name type="scientific">Pseudokineococcus basanitobsidens</name>
    <dbReference type="NCBI Taxonomy" id="1926649"/>
    <lineage>
        <taxon>Bacteria</taxon>
        <taxon>Bacillati</taxon>
        <taxon>Actinomycetota</taxon>
        <taxon>Actinomycetes</taxon>
        <taxon>Kineosporiales</taxon>
        <taxon>Kineosporiaceae</taxon>
        <taxon>Pseudokineococcus</taxon>
    </lineage>
</organism>
<dbReference type="Pfam" id="PF00480">
    <property type="entry name" value="ROK"/>
    <property type="match status" value="1"/>
</dbReference>
<feature type="region of interest" description="Disordered" evidence="2">
    <location>
        <begin position="54"/>
        <end position="73"/>
    </location>
</feature>
<dbReference type="EMBL" id="JBBIAA010000029">
    <property type="protein sequence ID" value="MEJ5946677.1"/>
    <property type="molecule type" value="Genomic_DNA"/>
</dbReference>
<dbReference type="InterPro" id="IPR036390">
    <property type="entry name" value="WH_DNA-bd_sf"/>
</dbReference>
<dbReference type="SUPFAM" id="SSF53067">
    <property type="entry name" value="Actin-like ATPase domain"/>
    <property type="match status" value="1"/>
</dbReference>
<dbReference type="Proteomes" id="UP001387100">
    <property type="component" value="Unassembled WGS sequence"/>
</dbReference>
<dbReference type="Gene3D" id="3.30.420.40">
    <property type="match status" value="2"/>
</dbReference>
<protein>
    <submittedName>
        <fullName evidence="3">ROK family transcriptional regulator</fullName>
    </submittedName>
</protein>
<dbReference type="PROSITE" id="PS01125">
    <property type="entry name" value="ROK"/>
    <property type="match status" value="1"/>
</dbReference>
<comment type="similarity">
    <text evidence="1">Belongs to the ROK (NagC/XylR) family.</text>
</comment>
<evidence type="ECO:0000313" key="4">
    <source>
        <dbReference type="Proteomes" id="UP001387100"/>
    </source>
</evidence>
<accession>A0ABU8RNJ1</accession>
<evidence type="ECO:0000256" key="1">
    <source>
        <dbReference type="ARBA" id="ARBA00006479"/>
    </source>
</evidence>
<dbReference type="PANTHER" id="PTHR18964">
    <property type="entry name" value="ROK (REPRESSOR, ORF, KINASE) FAMILY"/>
    <property type="match status" value="1"/>
</dbReference>
<dbReference type="RefSeq" id="WP_339576059.1">
    <property type="nucleotide sequence ID" value="NZ_JBBIAA010000029.1"/>
</dbReference>
<reference evidence="3 4" key="1">
    <citation type="journal article" date="2017" name="Int. J. Syst. Evol. Microbiol.">
        <title>Pseudokineococcus basanitobsidens sp. nov., isolated from volcanic rock.</title>
        <authorList>
            <person name="Lee D.W."/>
            <person name="Park M.Y."/>
            <person name="Kim J.J."/>
            <person name="Kim B.S."/>
        </authorList>
    </citation>
    <scope>NUCLEOTIDE SEQUENCE [LARGE SCALE GENOMIC DNA]</scope>
    <source>
        <strain evidence="3 4">DSM 103726</strain>
    </source>
</reference>
<sequence>MSPPQWSPLAGSSLDVALEVLRRGPLSRSELARRLDLSRASLTRLARPLLESGLLHETDGGGAGGASDERTAGSRPLDVAVDQQRFVGVKVTADAVHAVVTDLRARTLDVAEAPLAGTSPEQVVEAVAGLVDRLRDAPGAPVAAVGVGVGGLVEGLGRVRSARYLRWEDVDLGPLLAERTGLPVVVDNDVLSLARAEQWFGAARDCDHFAVITVGAGIGYALVVHDRVVAGPDAGIGLLGHTPLAATGPLCPQGHVGCADALLTVAAVEARASVALRRPVDYGEVLRLAAAEDPAAARVVEESARALGRLVALVANTTMPQKVVLSGDGVALAEVGRAALDRALAADRDPRAGGVDVDVQAVGFAEWARGAAATAIQTVVLGPSLLR</sequence>
<dbReference type="InterPro" id="IPR043129">
    <property type="entry name" value="ATPase_NBD"/>
</dbReference>
<evidence type="ECO:0000256" key="2">
    <source>
        <dbReference type="SAM" id="MobiDB-lite"/>
    </source>
</evidence>
<dbReference type="InterPro" id="IPR049874">
    <property type="entry name" value="ROK_cs"/>
</dbReference>
<dbReference type="SUPFAM" id="SSF46785">
    <property type="entry name" value="Winged helix' DNA-binding domain"/>
    <property type="match status" value="1"/>
</dbReference>
<gene>
    <name evidence="3" type="ORF">WDZ17_15365</name>
</gene>
<dbReference type="PANTHER" id="PTHR18964:SF149">
    <property type="entry name" value="BIFUNCTIONAL UDP-N-ACETYLGLUCOSAMINE 2-EPIMERASE_N-ACETYLMANNOSAMINE KINASE"/>
    <property type="match status" value="1"/>
</dbReference>